<dbReference type="PANTHER" id="PTHR35175">
    <property type="entry name" value="DUF1289 DOMAIN-CONTAINING PROTEIN"/>
    <property type="match status" value="1"/>
</dbReference>
<organism evidence="2 3">
    <name type="scientific">Aquipseudomonas alcaligenes</name>
    <name type="common">Pseudomonas alcaligenes</name>
    <dbReference type="NCBI Taxonomy" id="43263"/>
    <lineage>
        <taxon>Bacteria</taxon>
        <taxon>Pseudomonadati</taxon>
        <taxon>Pseudomonadota</taxon>
        <taxon>Gammaproteobacteria</taxon>
        <taxon>Pseudomonadales</taxon>
        <taxon>Pseudomonadaceae</taxon>
        <taxon>Aquipseudomonas</taxon>
    </lineage>
</organism>
<evidence type="ECO:0000313" key="1">
    <source>
        <dbReference type="EMBL" id="MDH0142304.1"/>
    </source>
</evidence>
<dbReference type="InterPro" id="IPR010710">
    <property type="entry name" value="DUF1289"/>
</dbReference>
<dbReference type="PANTHER" id="PTHR35175:SF2">
    <property type="entry name" value="DUF1289 DOMAIN-CONTAINING PROTEIN"/>
    <property type="match status" value="1"/>
</dbReference>
<evidence type="ECO:0000313" key="2">
    <source>
        <dbReference type="EMBL" id="TXI33444.1"/>
    </source>
</evidence>
<protein>
    <submittedName>
        <fullName evidence="2">DUF1289 domain-containing protein</fullName>
    </submittedName>
</protein>
<dbReference type="Proteomes" id="UP001158058">
    <property type="component" value="Unassembled WGS sequence"/>
</dbReference>
<dbReference type="EMBL" id="JAODZF010000004">
    <property type="protein sequence ID" value="MDH0142304.1"/>
    <property type="molecule type" value="Genomic_DNA"/>
</dbReference>
<evidence type="ECO:0000313" key="3">
    <source>
        <dbReference type="Proteomes" id="UP000321110"/>
    </source>
</evidence>
<dbReference type="Proteomes" id="UP000321110">
    <property type="component" value="Unassembled WGS sequence"/>
</dbReference>
<comment type="caution">
    <text evidence="2">The sequence shown here is derived from an EMBL/GenBank/DDBJ whole genome shotgun (WGS) entry which is preliminary data.</text>
</comment>
<dbReference type="Pfam" id="PF06945">
    <property type="entry name" value="DUF1289"/>
    <property type="match status" value="1"/>
</dbReference>
<reference evidence="2 3" key="1">
    <citation type="submission" date="2018-09" db="EMBL/GenBank/DDBJ databases">
        <title>Metagenome Assembled Genomes from an Advanced Water Purification Facility.</title>
        <authorList>
            <person name="Stamps B.W."/>
            <person name="Spear J.R."/>
        </authorList>
    </citation>
    <scope>NUCLEOTIDE SEQUENCE [LARGE SCALE GENOMIC DNA]</scope>
    <source>
        <strain evidence="2">Bin_52_1</strain>
    </source>
</reference>
<name>A0A5C7W9Z4_AQUAC</name>
<dbReference type="AlphaFoldDB" id="A0A5C7W9Z4"/>
<dbReference type="GeneID" id="42932166"/>
<reference evidence="1" key="2">
    <citation type="submission" date="2022-09" db="EMBL/GenBank/DDBJ databases">
        <title>Intensive care unit water sources are persistently colonized with multi-drug resistant bacteria and are the site of extensive horizontal gene transfer of antibiotic resistance genes.</title>
        <authorList>
            <person name="Diorio-Toth L."/>
        </authorList>
    </citation>
    <scope>NUCLEOTIDE SEQUENCE</scope>
    <source>
        <strain evidence="1">GD04146</strain>
    </source>
</reference>
<dbReference type="EMBL" id="SSFO01000106">
    <property type="protein sequence ID" value="TXI33444.1"/>
    <property type="molecule type" value="Genomic_DNA"/>
</dbReference>
<accession>A0A5C7W9Z4</accession>
<gene>
    <name evidence="2" type="ORF">E6Q69_06440</name>
    <name evidence="1" type="ORF">N7380_08250</name>
</gene>
<sequence length="67" mass="7543">MKNSSSTNSEAVDSPCRRQCCLDDHDVCLGCGRSLSEILEWGKADSERRRAICQAAQQRLRPTPFCR</sequence>
<proteinExistence type="predicted"/>
<dbReference type="RefSeq" id="WP_082806357.1">
    <property type="nucleotide sequence ID" value="NZ_AP024354.1"/>
</dbReference>